<sequence>MEDRGSYECRATSVTGKTASMSAFVNVSEIYTRTTTDLEWRFRNVKCLVDSYCLNGGKCEFIEVLGEHMCR</sequence>
<reference evidence="1" key="1">
    <citation type="journal article" date="2024" name="Gigascience">
        <title>Chromosome-level genome of the poultry shaft louse Menopon gallinae provides insight into the host-switching and adaptive evolution of parasitic lice.</title>
        <authorList>
            <person name="Xu Y."/>
            <person name="Ma L."/>
            <person name="Liu S."/>
            <person name="Liang Y."/>
            <person name="Liu Q."/>
            <person name="He Z."/>
            <person name="Tian L."/>
            <person name="Duan Y."/>
            <person name="Cai W."/>
            <person name="Li H."/>
            <person name="Song F."/>
        </authorList>
    </citation>
    <scope>NUCLEOTIDE SEQUENCE</scope>
    <source>
        <strain evidence="1">Cailab_2023a</strain>
    </source>
</reference>
<name>A0AAW2H9M2_9NEOP</name>
<protein>
    <recommendedName>
        <fullName evidence="2">Ig-like domain-containing protein</fullName>
    </recommendedName>
</protein>
<dbReference type="AlphaFoldDB" id="A0AAW2H9M2"/>
<organism evidence="1">
    <name type="scientific">Menopon gallinae</name>
    <name type="common">poultry shaft louse</name>
    <dbReference type="NCBI Taxonomy" id="328185"/>
    <lineage>
        <taxon>Eukaryota</taxon>
        <taxon>Metazoa</taxon>
        <taxon>Ecdysozoa</taxon>
        <taxon>Arthropoda</taxon>
        <taxon>Hexapoda</taxon>
        <taxon>Insecta</taxon>
        <taxon>Pterygota</taxon>
        <taxon>Neoptera</taxon>
        <taxon>Paraneoptera</taxon>
        <taxon>Psocodea</taxon>
        <taxon>Troctomorpha</taxon>
        <taxon>Phthiraptera</taxon>
        <taxon>Amblycera</taxon>
        <taxon>Menoponidae</taxon>
        <taxon>Menopon</taxon>
    </lineage>
</organism>
<accession>A0AAW2H9M2</accession>
<proteinExistence type="predicted"/>
<comment type="caution">
    <text evidence="1">The sequence shown here is derived from an EMBL/GenBank/DDBJ whole genome shotgun (WGS) entry which is preliminary data.</text>
</comment>
<dbReference type="EMBL" id="JARGDH010000005">
    <property type="protein sequence ID" value="KAL0266480.1"/>
    <property type="molecule type" value="Genomic_DNA"/>
</dbReference>
<gene>
    <name evidence="1" type="ORF">PYX00_009001</name>
</gene>
<evidence type="ECO:0008006" key="2">
    <source>
        <dbReference type="Google" id="ProtNLM"/>
    </source>
</evidence>
<evidence type="ECO:0000313" key="1">
    <source>
        <dbReference type="EMBL" id="KAL0266480.1"/>
    </source>
</evidence>